<dbReference type="EMBL" id="JAIWYP010000010">
    <property type="protein sequence ID" value="KAH3747469.1"/>
    <property type="molecule type" value="Genomic_DNA"/>
</dbReference>
<name>A0A9D4DH25_DREPO</name>
<accession>A0A9D4DH25</accession>
<comment type="caution">
    <text evidence="1">The sequence shown here is derived from an EMBL/GenBank/DDBJ whole genome shotgun (WGS) entry which is preliminary data.</text>
</comment>
<gene>
    <name evidence="1" type="ORF">DPMN_181896</name>
</gene>
<reference evidence="1" key="2">
    <citation type="submission" date="2020-11" db="EMBL/GenBank/DDBJ databases">
        <authorList>
            <person name="McCartney M.A."/>
            <person name="Auch B."/>
            <person name="Kono T."/>
            <person name="Mallez S."/>
            <person name="Becker A."/>
            <person name="Gohl D.M."/>
            <person name="Silverstein K.A.T."/>
            <person name="Koren S."/>
            <person name="Bechman K.B."/>
            <person name="Herman A."/>
            <person name="Abrahante J.E."/>
            <person name="Garbe J."/>
        </authorList>
    </citation>
    <scope>NUCLEOTIDE SEQUENCE</scope>
    <source>
        <strain evidence="1">Duluth1</strain>
        <tissue evidence="1">Whole animal</tissue>
    </source>
</reference>
<evidence type="ECO:0000313" key="1">
    <source>
        <dbReference type="EMBL" id="KAH3747469.1"/>
    </source>
</evidence>
<sequence length="144" mass="16452">MGVYTPATPTPLPSADILSSILDRLNSVDMKLSHFDQIHQTVTGLVSRIDKIEQRINNFKSRIKDLDKSCDFSDSPFGNLKKQTEDDSILKSTNNLQSRKCSVDLNNSKLQAEITDLKCRSMRKNVLFFQIPEEECDRKILDFI</sequence>
<dbReference type="AlphaFoldDB" id="A0A9D4DH25"/>
<dbReference type="Proteomes" id="UP000828390">
    <property type="component" value="Unassembled WGS sequence"/>
</dbReference>
<protein>
    <submittedName>
        <fullName evidence="1">Uncharacterized protein</fullName>
    </submittedName>
</protein>
<organism evidence="1 2">
    <name type="scientific">Dreissena polymorpha</name>
    <name type="common">Zebra mussel</name>
    <name type="synonym">Mytilus polymorpha</name>
    <dbReference type="NCBI Taxonomy" id="45954"/>
    <lineage>
        <taxon>Eukaryota</taxon>
        <taxon>Metazoa</taxon>
        <taxon>Spiralia</taxon>
        <taxon>Lophotrochozoa</taxon>
        <taxon>Mollusca</taxon>
        <taxon>Bivalvia</taxon>
        <taxon>Autobranchia</taxon>
        <taxon>Heteroconchia</taxon>
        <taxon>Euheterodonta</taxon>
        <taxon>Imparidentia</taxon>
        <taxon>Neoheterodontei</taxon>
        <taxon>Myida</taxon>
        <taxon>Dreissenoidea</taxon>
        <taxon>Dreissenidae</taxon>
        <taxon>Dreissena</taxon>
    </lineage>
</organism>
<evidence type="ECO:0000313" key="2">
    <source>
        <dbReference type="Proteomes" id="UP000828390"/>
    </source>
</evidence>
<keyword evidence="2" id="KW-1185">Reference proteome</keyword>
<reference evidence="1" key="1">
    <citation type="journal article" date="2019" name="bioRxiv">
        <title>The Genome of the Zebra Mussel, Dreissena polymorpha: A Resource for Invasive Species Research.</title>
        <authorList>
            <person name="McCartney M.A."/>
            <person name="Auch B."/>
            <person name="Kono T."/>
            <person name="Mallez S."/>
            <person name="Zhang Y."/>
            <person name="Obille A."/>
            <person name="Becker A."/>
            <person name="Abrahante J.E."/>
            <person name="Garbe J."/>
            <person name="Badalamenti J.P."/>
            <person name="Herman A."/>
            <person name="Mangelson H."/>
            <person name="Liachko I."/>
            <person name="Sullivan S."/>
            <person name="Sone E.D."/>
            <person name="Koren S."/>
            <person name="Silverstein K.A.T."/>
            <person name="Beckman K.B."/>
            <person name="Gohl D.M."/>
        </authorList>
    </citation>
    <scope>NUCLEOTIDE SEQUENCE</scope>
    <source>
        <strain evidence="1">Duluth1</strain>
        <tissue evidence="1">Whole animal</tissue>
    </source>
</reference>
<proteinExistence type="predicted"/>